<dbReference type="AlphaFoldDB" id="D5EP98"/>
<dbReference type="RefSeq" id="WP_013044330.1">
    <property type="nucleotide sequence ID" value="NC_014008.1"/>
</dbReference>
<name>D5EP98_CORAD</name>
<evidence type="ECO:0000256" key="4">
    <source>
        <dbReference type="ARBA" id="ARBA00023049"/>
    </source>
</evidence>
<keyword evidence="4" id="KW-0482">Metalloprotease</keyword>
<evidence type="ECO:0000313" key="7">
    <source>
        <dbReference type="EMBL" id="ADE55608.1"/>
    </source>
</evidence>
<dbReference type="InterPro" id="IPR036005">
    <property type="entry name" value="Creatinase/aminopeptidase-like"/>
</dbReference>
<dbReference type="GO" id="GO:0046872">
    <property type="term" value="F:metal ion binding"/>
    <property type="evidence" value="ECO:0007669"/>
    <property type="project" value="UniProtKB-KW"/>
</dbReference>
<evidence type="ECO:0000256" key="1">
    <source>
        <dbReference type="ARBA" id="ARBA00022670"/>
    </source>
</evidence>
<dbReference type="OrthoDB" id="9806388at2"/>
<dbReference type="Proteomes" id="UP000000925">
    <property type="component" value="Chromosome"/>
</dbReference>
<dbReference type="EMBL" id="CP001998">
    <property type="protein sequence ID" value="ADE55608.1"/>
    <property type="molecule type" value="Genomic_DNA"/>
</dbReference>
<dbReference type="Pfam" id="PF00557">
    <property type="entry name" value="Peptidase_M24"/>
    <property type="match status" value="1"/>
</dbReference>
<evidence type="ECO:0000256" key="2">
    <source>
        <dbReference type="ARBA" id="ARBA00022723"/>
    </source>
</evidence>
<keyword evidence="3" id="KW-0378">Hydrolase</keyword>
<dbReference type="PANTHER" id="PTHR46112:SF2">
    <property type="entry name" value="XAA-PRO AMINOPEPTIDASE P-RELATED"/>
    <property type="match status" value="1"/>
</dbReference>
<reference evidence="7 8" key="1">
    <citation type="journal article" date="2010" name="Stand. Genomic Sci.">
        <title>Complete genome sequence of Coraliomargarita akajimensis type strain (04OKA010-24).</title>
        <authorList>
            <person name="Mavromatis K."/>
            <person name="Abt B."/>
            <person name="Brambilla E."/>
            <person name="Lapidus A."/>
            <person name="Copeland A."/>
            <person name="Deshpande S."/>
            <person name="Nolan M."/>
            <person name="Lucas S."/>
            <person name="Tice H."/>
            <person name="Cheng J.F."/>
            <person name="Han C."/>
            <person name="Detter J.C."/>
            <person name="Woyke T."/>
            <person name="Goodwin L."/>
            <person name="Pitluck S."/>
            <person name="Held B."/>
            <person name="Brettin T."/>
            <person name="Tapia R."/>
            <person name="Ivanova N."/>
            <person name="Mikhailova N."/>
            <person name="Pati A."/>
            <person name="Liolios K."/>
            <person name="Chen A."/>
            <person name="Palaniappan K."/>
            <person name="Land M."/>
            <person name="Hauser L."/>
            <person name="Chang Y.J."/>
            <person name="Jeffries C.D."/>
            <person name="Rohde M."/>
            <person name="Goker M."/>
            <person name="Bristow J."/>
            <person name="Eisen J.A."/>
            <person name="Markowitz V."/>
            <person name="Hugenholtz P."/>
            <person name="Klenk H.P."/>
            <person name="Kyrpides N.C."/>
        </authorList>
    </citation>
    <scope>NUCLEOTIDE SEQUENCE [LARGE SCALE GENOMIC DNA]</scope>
    <source>
        <strain evidence="8">DSM 45221 / IAM 15411 / JCM 23193 / KCTC 12865</strain>
    </source>
</reference>
<comment type="similarity">
    <text evidence="5">Belongs to the peptidase M24B family.</text>
</comment>
<keyword evidence="2 5" id="KW-0479">Metal-binding</keyword>
<dbReference type="InterPro" id="IPR000994">
    <property type="entry name" value="Pept_M24"/>
</dbReference>
<dbReference type="InterPro" id="IPR050659">
    <property type="entry name" value="Peptidase_M24B"/>
</dbReference>
<dbReference type="GO" id="GO:0006508">
    <property type="term" value="P:proteolysis"/>
    <property type="evidence" value="ECO:0007669"/>
    <property type="project" value="UniProtKB-KW"/>
</dbReference>
<organism evidence="7 8">
    <name type="scientific">Coraliomargarita akajimensis (strain DSM 45221 / IAM 15411 / JCM 23193 / KCTC 12865 / 04OKA010-24)</name>
    <dbReference type="NCBI Taxonomy" id="583355"/>
    <lineage>
        <taxon>Bacteria</taxon>
        <taxon>Pseudomonadati</taxon>
        <taxon>Verrucomicrobiota</taxon>
        <taxon>Opitutia</taxon>
        <taxon>Puniceicoccales</taxon>
        <taxon>Coraliomargaritaceae</taxon>
        <taxon>Coraliomargarita</taxon>
    </lineage>
</organism>
<dbReference type="PANTHER" id="PTHR46112">
    <property type="entry name" value="AMINOPEPTIDASE"/>
    <property type="match status" value="1"/>
</dbReference>
<proteinExistence type="inferred from homology"/>
<feature type="domain" description="Peptidase M24" evidence="6">
    <location>
        <begin position="144"/>
        <end position="363"/>
    </location>
</feature>
<evidence type="ECO:0000259" key="6">
    <source>
        <dbReference type="Pfam" id="PF00557"/>
    </source>
</evidence>
<sequence length="381" mass="41212">MKSKTSVLRVLYADSEQSADLFYLSGVFVPDPFLAFVHAKGSVGVVNQLEYGRVSANSSLDEVLLLETVRESAAKWLQLDPHRVGPAEMIAYFMSEYAALEVEVPETFPAVVFARLQELGVNVRVAAGVFFPNREIKSAVEAEAIRAGNAASAAGIREAERVLRAAVIDGKRLKYQGRTLTSEGLRCLIDQACLAKGAVAKHTIVAGGQQACDPHEGGHGPLRPNELIIVDVFPRVSRTGYHGDMTRTFLKGRPSDAQRALVSAVQEAQQAALLKVKAGVSGATVHRAASKVFDGLGYVTERRGEQFVGFIHSTGHGLGLEVHESPRVSPGASRLRNGQVVTVEPGLYYPEIGGCRIEDVAWVQPKGCELLSSAHYRWVLR</sequence>
<evidence type="ECO:0000313" key="8">
    <source>
        <dbReference type="Proteomes" id="UP000000925"/>
    </source>
</evidence>
<dbReference type="KEGG" id="caa:Caka_2592"/>
<dbReference type="SUPFAM" id="SSF55920">
    <property type="entry name" value="Creatinase/aminopeptidase"/>
    <property type="match status" value="1"/>
</dbReference>
<dbReference type="STRING" id="583355.Caka_2592"/>
<protein>
    <submittedName>
        <fullName evidence="7">Peptidase M24</fullName>
    </submittedName>
</protein>
<dbReference type="eggNOG" id="COG0006">
    <property type="taxonomic scope" value="Bacteria"/>
</dbReference>
<gene>
    <name evidence="7" type="ordered locus">Caka_2592</name>
</gene>
<keyword evidence="8" id="KW-1185">Reference proteome</keyword>
<keyword evidence="1" id="KW-0645">Protease</keyword>
<dbReference type="Gene3D" id="3.90.230.10">
    <property type="entry name" value="Creatinase/methionine aminopeptidase superfamily"/>
    <property type="match status" value="1"/>
</dbReference>
<accession>D5EP98</accession>
<evidence type="ECO:0000256" key="3">
    <source>
        <dbReference type="ARBA" id="ARBA00022801"/>
    </source>
</evidence>
<dbReference type="GO" id="GO:0008237">
    <property type="term" value="F:metallopeptidase activity"/>
    <property type="evidence" value="ECO:0007669"/>
    <property type="project" value="UniProtKB-KW"/>
</dbReference>
<dbReference type="InterPro" id="IPR001131">
    <property type="entry name" value="Peptidase_M24B_aminopep-P_CS"/>
</dbReference>
<dbReference type="HOGENOM" id="CLU_017266_4_3_0"/>
<dbReference type="PROSITE" id="PS00491">
    <property type="entry name" value="PROLINE_PEPTIDASE"/>
    <property type="match status" value="1"/>
</dbReference>
<evidence type="ECO:0000256" key="5">
    <source>
        <dbReference type="RuleBase" id="RU000590"/>
    </source>
</evidence>